<dbReference type="Pfam" id="PF11367">
    <property type="entry name" value="Tail_completion_gp17"/>
    <property type="match status" value="1"/>
</dbReference>
<evidence type="ECO:0000313" key="1">
    <source>
        <dbReference type="EMBL" id="UUP18918.1"/>
    </source>
</evidence>
<accession>A0ABY5MNG2</accession>
<dbReference type="Gene3D" id="3.30.2000.30">
    <property type="match status" value="1"/>
</dbReference>
<dbReference type="RefSeq" id="WP_338531109.1">
    <property type="nucleotide sequence ID" value="NZ_CP030941.1"/>
</dbReference>
<dbReference type="Proteomes" id="UP001342418">
    <property type="component" value="Chromosome"/>
</dbReference>
<protein>
    <recommendedName>
        <fullName evidence="3">DUF3168 domain-containing protein</fullName>
    </recommendedName>
</protein>
<dbReference type="InterPro" id="IPR053745">
    <property type="entry name" value="Viral_Tail_Comp_sf"/>
</dbReference>
<name>A0ABY5MNG2_9HYPH</name>
<evidence type="ECO:0008006" key="3">
    <source>
        <dbReference type="Google" id="ProtNLM"/>
    </source>
</evidence>
<dbReference type="InterPro" id="IPR021508">
    <property type="entry name" value="Gp17-like"/>
</dbReference>
<dbReference type="EMBL" id="CP030941">
    <property type="protein sequence ID" value="UUP18918.1"/>
    <property type="molecule type" value="Genomic_DNA"/>
</dbReference>
<proteinExistence type="predicted"/>
<keyword evidence="2" id="KW-1185">Reference proteome</keyword>
<sequence>MIASLELQKAVYAALSADPDLLQALGAAKLFDITPASVDFPYITFGRASTYDWSTGTEEGSEHLFTLNIWSKRRGRSEALELMERVRALLHDGALNLTGYALVNLRLEFSDMRFDEDLAVYHGLMRFRAVLEPAA</sequence>
<gene>
    <name evidence="1" type="ORF">NTH_03404</name>
</gene>
<evidence type="ECO:0000313" key="2">
    <source>
        <dbReference type="Proteomes" id="UP001342418"/>
    </source>
</evidence>
<reference evidence="1 2" key="1">
    <citation type="submission" date="2018-07" db="EMBL/GenBank/DDBJ databases">
        <title>Genome sequence of Nitratireductor thuwali#1536.</title>
        <authorList>
            <person name="Michoud G."/>
            <person name="Merlino G."/>
            <person name="Sefrji F.O."/>
            <person name="Daffonchio D."/>
        </authorList>
    </citation>
    <scope>NUCLEOTIDE SEQUENCE [LARGE SCALE GENOMIC DNA]</scope>
    <source>
        <strain evidence="2">Nit1536</strain>
    </source>
</reference>
<organism evidence="1 2">
    <name type="scientific">Nitratireductor thuwali</name>
    <dbReference type="NCBI Taxonomy" id="2267699"/>
    <lineage>
        <taxon>Bacteria</taxon>
        <taxon>Pseudomonadati</taxon>
        <taxon>Pseudomonadota</taxon>
        <taxon>Alphaproteobacteria</taxon>
        <taxon>Hyphomicrobiales</taxon>
        <taxon>Phyllobacteriaceae</taxon>
        <taxon>Nitratireductor</taxon>
    </lineage>
</organism>